<dbReference type="Pfam" id="PF00676">
    <property type="entry name" value="E1_dh"/>
    <property type="match status" value="1"/>
</dbReference>
<dbReference type="GO" id="GO:0030976">
    <property type="term" value="F:thiamine pyrophosphate binding"/>
    <property type="evidence" value="ECO:0007669"/>
    <property type="project" value="InterPro"/>
</dbReference>
<evidence type="ECO:0000256" key="1">
    <source>
        <dbReference type="ARBA" id="ARBA00001964"/>
    </source>
</evidence>
<dbReference type="InterPro" id="IPR031717">
    <property type="entry name" value="ODO-1/KGD_C"/>
</dbReference>
<comment type="catalytic activity">
    <reaction evidence="5">
        <text>N(6)-[(R)-lipoyl]-L-lysyl-[protein] + 2-oxoglutarate + H(+) = N(6)-[(R)-S(8)-succinyldihydrolipoyl]-L-lysyl-[protein] + CO2</text>
        <dbReference type="Rhea" id="RHEA:12188"/>
        <dbReference type="Rhea" id="RHEA-COMP:10474"/>
        <dbReference type="Rhea" id="RHEA-COMP:20092"/>
        <dbReference type="ChEBI" id="CHEBI:15378"/>
        <dbReference type="ChEBI" id="CHEBI:16526"/>
        <dbReference type="ChEBI" id="CHEBI:16810"/>
        <dbReference type="ChEBI" id="CHEBI:83099"/>
        <dbReference type="ChEBI" id="CHEBI:83120"/>
        <dbReference type="EC" id="1.2.4.2"/>
    </reaction>
</comment>
<accession>A0A6J4JMS9</accession>
<feature type="region of interest" description="Disordered" evidence="6">
    <location>
        <begin position="35"/>
        <end position="54"/>
    </location>
</feature>
<dbReference type="NCBIfam" id="NF006914">
    <property type="entry name" value="PRK09404.1"/>
    <property type="match status" value="1"/>
</dbReference>
<feature type="compositionally biased region" description="Low complexity" evidence="6">
    <location>
        <begin position="45"/>
        <end position="54"/>
    </location>
</feature>
<dbReference type="SUPFAM" id="SSF52518">
    <property type="entry name" value="Thiamin diphosphate-binding fold (THDP-binding)"/>
    <property type="match status" value="2"/>
</dbReference>
<dbReference type="InterPro" id="IPR029061">
    <property type="entry name" value="THDP-binding"/>
</dbReference>
<dbReference type="InterPro" id="IPR001017">
    <property type="entry name" value="DH_E1"/>
</dbReference>
<dbReference type="InterPro" id="IPR005475">
    <property type="entry name" value="Transketolase-like_Pyr-bd"/>
</dbReference>
<feature type="domain" description="Transketolase-like pyrimidine-binding" evidence="7">
    <location>
        <begin position="584"/>
        <end position="779"/>
    </location>
</feature>
<dbReference type="SMART" id="SM00861">
    <property type="entry name" value="Transket_pyr"/>
    <property type="match status" value="1"/>
</dbReference>
<organism evidence="8">
    <name type="scientific">uncultured Armatimonadetes bacterium</name>
    <dbReference type="NCBI Taxonomy" id="157466"/>
    <lineage>
        <taxon>Bacteria</taxon>
        <taxon>Bacillati</taxon>
        <taxon>Armatimonadota</taxon>
        <taxon>environmental samples</taxon>
    </lineage>
</organism>
<dbReference type="GO" id="GO:0004591">
    <property type="term" value="F:oxoglutarate dehydrogenase (succinyl-transferring) activity"/>
    <property type="evidence" value="ECO:0007669"/>
    <property type="project" value="UniProtKB-EC"/>
</dbReference>
<proteinExistence type="predicted"/>
<keyword evidence="4" id="KW-0786">Thiamine pyrophosphate</keyword>
<gene>
    <name evidence="8" type="ORF">AVDCRST_MAG63-3683</name>
</gene>
<evidence type="ECO:0000313" key="8">
    <source>
        <dbReference type="EMBL" id="CAA9282607.1"/>
    </source>
</evidence>
<dbReference type="PANTHER" id="PTHR23152:SF4">
    <property type="entry name" value="2-OXOADIPATE DEHYDROGENASE COMPLEX COMPONENT E1"/>
    <property type="match status" value="1"/>
</dbReference>
<dbReference type="Gene3D" id="1.10.287.1150">
    <property type="entry name" value="TPP helical domain"/>
    <property type="match status" value="1"/>
</dbReference>
<protein>
    <recommendedName>
        <fullName evidence="2">oxoglutarate dehydrogenase (succinyl-transferring)</fullName>
        <ecNumber evidence="2">1.2.4.2</ecNumber>
    </recommendedName>
</protein>
<evidence type="ECO:0000256" key="3">
    <source>
        <dbReference type="ARBA" id="ARBA00023002"/>
    </source>
</evidence>
<feature type="region of interest" description="Disordered" evidence="6">
    <location>
        <begin position="511"/>
        <end position="539"/>
    </location>
</feature>
<dbReference type="CDD" id="cd02016">
    <property type="entry name" value="TPP_E1_OGDC_like"/>
    <property type="match status" value="1"/>
</dbReference>
<dbReference type="GO" id="GO:0006099">
    <property type="term" value="P:tricarboxylic acid cycle"/>
    <property type="evidence" value="ECO:0007669"/>
    <property type="project" value="TreeGrafter"/>
</dbReference>
<dbReference type="PANTHER" id="PTHR23152">
    <property type="entry name" value="2-OXOGLUTARATE DEHYDROGENASE"/>
    <property type="match status" value="1"/>
</dbReference>
<evidence type="ECO:0000256" key="6">
    <source>
        <dbReference type="SAM" id="MobiDB-lite"/>
    </source>
</evidence>
<name>A0A6J4JMS9_9BACT</name>
<dbReference type="Pfam" id="PF16870">
    <property type="entry name" value="OxoGdeHyase_C"/>
    <property type="match status" value="1"/>
</dbReference>
<dbReference type="GO" id="GO:0045252">
    <property type="term" value="C:oxoglutarate dehydrogenase complex"/>
    <property type="evidence" value="ECO:0007669"/>
    <property type="project" value="TreeGrafter"/>
</dbReference>
<dbReference type="EMBL" id="CADCTO010000493">
    <property type="protein sequence ID" value="CAA9282607.1"/>
    <property type="molecule type" value="Genomic_DNA"/>
</dbReference>
<evidence type="ECO:0000259" key="7">
    <source>
        <dbReference type="SMART" id="SM00861"/>
    </source>
</evidence>
<evidence type="ECO:0000256" key="5">
    <source>
        <dbReference type="ARBA" id="ARBA00051911"/>
    </source>
</evidence>
<dbReference type="Gene3D" id="3.40.50.970">
    <property type="match status" value="1"/>
</dbReference>
<evidence type="ECO:0000256" key="4">
    <source>
        <dbReference type="ARBA" id="ARBA00023052"/>
    </source>
</evidence>
<dbReference type="Pfam" id="PF02779">
    <property type="entry name" value="Transket_pyr"/>
    <property type="match status" value="1"/>
</dbReference>
<reference evidence="8" key="1">
    <citation type="submission" date="2020-02" db="EMBL/GenBank/DDBJ databases">
        <authorList>
            <person name="Meier V. D."/>
        </authorList>
    </citation>
    <scope>NUCLEOTIDE SEQUENCE</scope>
    <source>
        <strain evidence="8">AVDCRST_MAG63</strain>
    </source>
</reference>
<comment type="cofactor">
    <cofactor evidence="1">
        <name>thiamine diphosphate</name>
        <dbReference type="ChEBI" id="CHEBI:58937"/>
    </cofactor>
</comment>
<dbReference type="GO" id="GO:0005829">
    <property type="term" value="C:cytosol"/>
    <property type="evidence" value="ECO:0007669"/>
    <property type="project" value="TreeGrafter"/>
</dbReference>
<dbReference type="NCBIfam" id="NF008907">
    <property type="entry name" value="PRK12270.1"/>
    <property type="match status" value="1"/>
</dbReference>
<dbReference type="Gene3D" id="3.40.50.12470">
    <property type="match status" value="1"/>
</dbReference>
<keyword evidence="3 8" id="KW-0560">Oxidoreductase</keyword>
<dbReference type="AlphaFoldDB" id="A0A6J4JMS9"/>
<evidence type="ECO:0000256" key="2">
    <source>
        <dbReference type="ARBA" id="ARBA00012280"/>
    </source>
</evidence>
<dbReference type="InterPro" id="IPR042179">
    <property type="entry name" value="KGD_C_sf"/>
</dbReference>
<dbReference type="EC" id="1.2.4.2" evidence="2"/>
<dbReference type="InterPro" id="IPR011603">
    <property type="entry name" value="2oxoglutarate_DH_E1"/>
</dbReference>
<dbReference type="PIRSF" id="PIRSF000157">
    <property type="entry name" value="Oxoglu_dh_E1"/>
    <property type="match status" value="1"/>
</dbReference>
<sequence length="952" mass="104324">MDFHGPNAGYVLELYDRYQQDPASVDAGTRAFFERSGPPLAESQPATEAPDAAPAAPADMAKIVAAARIARLVREMGHLAARIDPLGSEPPGDPALELAFQGLEPADLEALPASVVGGPLSEGAPNAFVAMAMLRVAYSGSVGYEDDHIHIPEEREWLRQSVESGRFFKGFGRNEKRDLLERLTEVETFEQFLHRTPPYQGQKRFSIEGCDMLVPMLDAIVRCTAQAGTREVVLGMAHRGRLNVLAHVLGKPYAAILSEFPNPNSVDAKPAVSDTSSHGYSGDVKYHLGARRAYTENGVEEMPLTLAPNPSHLEFVDPVVMGRARAAQEQRSDAGFPVQNLSASLSIMIHGDAAFPGQGVVAETLNLSQLPGYRVGGTIHIIANNQVGFTTTPRDSRSTLYASDLAKGFEIPIVHVNADDPIACVAVSRMACAYRERFGKDFLIDLVGYRRWGHNEGDEPAYTQPRMYEAIRSHPTVREKWAKELVHVGLATGDEAAAMVQAVQEKLQNARTAPAPIPLKEPPRPESLNGHDAAPRPETAVPAERLSRLNEQMLQVPEKFTVNPKLERLFLQPRREAFDKEGGVFWAHAEALAFASILADGTPIRLTGQDSERGTFNQRNLVLHDPDTGRRHNALQALPDARATFALHNSPLSENAALGFEYGYSVHATDTLVLWEAQFGDFVNGAQVIVDQFIASGQAKWQQAPSLVLLLPHGYEGQGPEHSSGRLERFLQLCAGDNLRVVNCTTPAQYFHLLRRQAQSLQSEPRPLIVMTPKSLLRHPGAVSSLADLTQGRFQPVLDDPRGRERADQVTRLVLCSGKVYVDLTFDTKTGGYREEFTAAEQVAVARVEELNPFPGDELDKVLAGYPNLREVVWMQEEPQNMGAWGFVEPRLRGLLGRNVDLRYVGRPAGASPAEGSGSRHTVEQVRILATALRAAPPLKPKAQRNEVTHAR</sequence>
<dbReference type="FunFam" id="3.40.50.970:FF:000036">
    <property type="entry name" value="2-oxoglutarate dehydrogenase E1 component"/>
    <property type="match status" value="1"/>
</dbReference>
<dbReference type="Gene3D" id="3.40.50.11610">
    <property type="entry name" value="Multifunctional 2-oxoglutarate metabolism enzyme, C-terminal domain"/>
    <property type="match status" value="1"/>
</dbReference>
<dbReference type="Pfam" id="PF16078">
    <property type="entry name" value="2-oxogl_dehyd_N"/>
    <property type="match status" value="1"/>
</dbReference>
<dbReference type="InterPro" id="IPR032106">
    <property type="entry name" value="2-oxogl_dehyd_N"/>
</dbReference>
<dbReference type="NCBIfam" id="TIGR00239">
    <property type="entry name" value="2oxo_dh_E1"/>
    <property type="match status" value="1"/>
</dbReference>